<dbReference type="CDD" id="cd07720">
    <property type="entry name" value="OPHC2-like_MBL-fold"/>
    <property type="match status" value="1"/>
</dbReference>
<dbReference type="Pfam" id="PF00753">
    <property type="entry name" value="Lactamase_B"/>
    <property type="match status" value="1"/>
</dbReference>
<dbReference type="InterPro" id="IPR051013">
    <property type="entry name" value="MBL_superfamily_lactonases"/>
</dbReference>
<feature type="signal peptide" evidence="5">
    <location>
        <begin position="1"/>
        <end position="21"/>
    </location>
</feature>
<dbReference type="SUPFAM" id="SSF56281">
    <property type="entry name" value="Metallo-hydrolase/oxidoreductase"/>
    <property type="match status" value="1"/>
</dbReference>
<feature type="domain" description="Metallo-beta-lactamase" evidence="6">
    <location>
        <begin position="82"/>
        <end position="287"/>
    </location>
</feature>
<evidence type="ECO:0000256" key="4">
    <source>
        <dbReference type="ARBA" id="ARBA00022833"/>
    </source>
</evidence>
<evidence type="ECO:0000256" key="5">
    <source>
        <dbReference type="SAM" id="SignalP"/>
    </source>
</evidence>
<dbReference type="STRING" id="314276.OS145_12679"/>
<dbReference type="PANTHER" id="PTHR42978:SF6">
    <property type="entry name" value="QUORUM-QUENCHING LACTONASE YTNP-RELATED"/>
    <property type="match status" value="1"/>
</dbReference>
<dbReference type="InterPro" id="IPR001279">
    <property type="entry name" value="Metallo-B-lactamas"/>
</dbReference>
<dbReference type="PANTHER" id="PTHR42978">
    <property type="entry name" value="QUORUM-QUENCHING LACTONASE YTNP-RELATED-RELATED"/>
    <property type="match status" value="1"/>
</dbReference>
<keyword evidence="3 7" id="KW-0378">Hydrolase</keyword>
<dbReference type="GO" id="GO:0016787">
    <property type="term" value="F:hydrolase activity"/>
    <property type="evidence" value="ECO:0007669"/>
    <property type="project" value="UniProtKB-KW"/>
</dbReference>
<organism evidence="7 8">
    <name type="scientific">Idiomarina baltica</name>
    <dbReference type="NCBI Taxonomy" id="190892"/>
    <lineage>
        <taxon>Bacteria</taxon>
        <taxon>Pseudomonadati</taxon>
        <taxon>Pseudomonadota</taxon>
        <taxon>Gammaproteobacteria</taxon>
        <taxon>Alteromonadales</taxon>
        <taxon>Idiomarinaceae</taxon>
        <taxon>Idiomarina</taxon>
    </lineage>
</organism>
<dbReference type="SMART" id="SM00849">
    <property type="entry name" value="Lactamase_B"/>
    <property type="match status" value="1"/>
</dbReference>
<evidence type="ECO:0000256" key="1">
    <source>
        <dbReference type="ARBA" id="ARBA00007749"/>
    </source>
</evidence>
<feature type="chain" id="PRO_5017038617" evidence="5">
    <location>
        <begin position="22"/>
        <end position="314"/>
    </location>
</feature>
<accession>A0A348WM89</accession>
<keyword evidence="4" id="KW-0862">Zinc</keyword>
<keyword evidence="5" id="KW-0732">Signal</keyword>
<comment type="caution">
    <text evidence="7">The sequence shown here is derived from an EMBL/GenBank/DDBJ whole genome shotgun (WGS) entry which is preliminary data.</text>
</comment>
<evidence type="ECO:0000313" key="8">
    <source>
        <dbReference type="Proteomes" id="UP000262878"/>
    </source>
</evidence>
<protein>
    <submittedName>
        <fullName evidence="7">MBL fold metallo-hydrolase</fullName>
    </submittedName>
</protein>
<dbReference type="GO" id="GO:0046872">
    <property type="term" value="F:metal ion binding"/>
    <property type="evidence" value="ECO:0007669"/>
    <property type="project" value="UniProtKB-KW"/>
</dbReference>
<dbReference type="Proteomes" id="UP000262878">
    <property type="component" value="Unassembled WGS sequence"/>
</dbReference>
<evidence type="ECO:0000256" key="2">
    <source>
        <dbReference type="ARBA" id="ARBA00022723"/>
    </source>
</evidence>
<dbReference type="InterPro" id="IPR036866">
    <property type="entry name" value="RibonucZ/Hydroxyglut_hydro"/>
</dbReference>
<sequence length="314" mass="34531">MFKRSVLTLTLATTLSVSAIASAPQQKTSAPGYYRMMLGDVEVTAISDGTTELPVHQLLQMDADKVREKLAEFYRQSPLETSVNAYLINDGESLILIDTGAGSMFGASLGNLVRNIEAAGYSTDQIDEVYITHMHSDHIGGLIDDGERVFKNATVRADKHDADYWLSKQQMQQVPEAQQGGFKAAMKALDAYAEAGQFKPFVAGETLAGNIKSVEAYGHTPGHTMYRLDAGDQTLVFWGDIMHVAEVQFDQPQVTIAFDSNQDEARERRIKAYAEAEKEGYYVAGAHLPFPGVGQVKSDGDAYDWVPVNYSPMW</sequence>
<reference evidence="7 8" key="1">
    <citation type="journal article" date="2018" name="Nat. Biotechnol.">
        <title>A standardized bacterial taxonomy based on genome phylogeny substantially revises the tree of life.</title>
        <authorList>
            <person name="Parks D.H."/>
            <person name="Chuvochina M."/>
            <person name="Waite D.W."/>
            <person name="Rinke C."/>
            <person name="Skarshewski A."/>
            <person name="Chaumeil P.A."/>
            <person name="Hugenholtz P."/>
        </authorList>
    </citation>
    <scope>NUCLEOTIDE SEQUENCE [LARGE SCALE GENOMIC DNA]</scope>
    <source>
        <strain evidence="7">UBA9360</strain>
    </source>
</reference>
<evidence type="ECO:0000256" key="3">
    <source>
        <dbReference type="ARBA" id="ARBA00022801"/>
    </source>
</evidence>
<dbReference type="EMBL" id="DMUP01000054">
    <property type="protein sequence ID" value="HAR55651.1"/>
    <property type="molecule type" value="Genomic_DNA"/>
</dbReference>
<name>A0A348WM89_9GAMM</name>
<gene>
    <name evidence="7" type="ORF">DCR58_02565</name>
</gene>
<dbReference type="AlphaFoldDB" id="A0A348WM89"/>
<evidence type="ECO:0000259" key="6">
    <source>
        <dbReference type="SMART" id="SM00849"/>
    </source>
</evidence>
<comment type="similarity">
    <text evidence="1">Belongs to the metallo-beta-lactamase superfamily.</text>
</comment>
<proteinExistence type="inferred from homology"/>
<keyword evidence="2" id="KW-0479">Metal-binding</keyword>
<dbReference type="Gene3D" id="3.60.15.10">
    <property type="entry name" value="Ribonuclease Z/Hydroxyacylglutathione hydrolase-like"/>
    <property type="match status" value="1"/>
</dbReference>
<evidence type="ECO:0000313" key="7">
    <source>
        <dbReference type="EMBL" id="HAR55651.1"/>
    </source>
</evidence>